<evidence type="ECO:0000256" key="4">
    <source>
        <dbReference type="ARBA" id="ARBA00022606"/>
    </source>
</evidence>
<dbReference type="InterPro" id="IPR043601">
    <property type="entry name" value="Rspo_Fu-CRD_dom"/>
</dbReference>
<reference evidence="13" key="2">
    <citation type="submission" date="2025-09" db="UniProtKB">
        <authorList>
            <consortium name="Ensembl"/>
        </authorList>
    </citation>
    <scope>IDENTIFICATION</scope>
</reference>
<keyword evidence="9" id="KW-0325">Glycoprotein</keyword>
<dbReference type="SUPFAM" id="SSF57184">
    <property type="entry name" value="Growth factor receptor domain"/>
    <property type="match status" value="1"/>
</dbReference>
<keyword evidence="8" id="KW-1015">Disulfide bond</keyword>
<dbReference type="PANTHER" id="PTHR46987:SF7">
    <property type="entry name" value="TNFR-CYS DOMAIN-CONTAINING PROTEIN"/>
    <property type="match status" value="1"/>
</dbReference>
<evidence type="ECO:0000256" key="3">
    <source>
        <dbReference type="ARBA" id="ARBA00022525"/>
    </source>
</evidence>
<dbReference type="SMART" id="SM00261">
    <property type="entry name" value="FU"/>
    <property type="match status" value="2"/>
</dbReference>
<accession>A0A8C4WYB2</accession>
<evidence type="ECO:0000256" key="1">
    <source>
        <dbReference type="ARBA" id="ARBA00004613"/>
    </source>
</evidence>
<feature type="chain" id="PRO_5034719081" evidence="11">
    <location>
        <begin position="24"/>
        <end position="250"/>
    </location>
</feature>
<evidence type="ECO:0000313" key="14">
    <source>
        <dbReference type="Proteomes" id="UP000694388"/>
    </source>
</evidence>
<keyword evidence="5" id="KW-0358">Heparin-binding</keyword>
<organism evidence="13 14">
    <name type="scientific">Eptatretus burgeri</name>
    <name type="common">Inshore hagfish</name>
    <dbReference type="NCBI Taxonomy" id="7764"/>
    <lineage>
        <taxon>Eukaryota</taxon>
        <taxon>Metazoa</taxon>
        <taxon>Chordata</taxon>
        <taxon>Craniata</taxon>
        <taxon>Vertebrata</taxon>
        <taxon>Cyclostomata</taxon>
        <taxon>Myxini</taxon>
        <taxon>Myxiniformes</taxon>
        <taxon>Myxinidae</taxon>
        <taxon>Eptatretinae</taxon>
        <taxon>Eptatretus</taxon>
    </lineage>
</organism>
<dbReference type="Pfam" id="PF15913">
    <property type="entry name" value="Furin-like_2"/>
    <property type="match status" value="1"/>
</dbReference>
<dbReference type="GO" id="GO:0016055">
    <property type="term" value="P:Wnt signaling pathway"/>
    <property type="evidence" value="ECO:0007669"/>
    <property type="project" value="UniProtKB-KW"/>
</dbReference>
<sequence>MHFHVIPFLLVTCDCFQFDFTEGYGVTEHRQKRSTLSGHQRCPKGCWNCSEINGCLQCMPRFFFFLERHGMRQLGHCTASCPPGYYELRDPDANKCGRCRVENCNSCFTRNFCTKCNPGFYRHLGSCFNLCPDGFKEDNRSMECSDIESCDVGLWGDWDSCQKNGRSCGGKWGMQTRMRSMVTYPPAQHSSTVCPPTSESRPCRLKRRPCNRKRRPGKNRERNKPRKRKNKRKKPRRKKQPRRQTRRRTE</sequence>
<keyword evidence="3" id="KW-0964">Secreted</keyword>
<dbReference type="AlphaFoldDB" id="A0A8C4WYB2"/>
<feature type="domain" description="R-spondin Fu-CRD" evidence="12">
    <location>
        <begin position="44"/>
        <end position="144"/>
    </location>
</feature>
<dbReference type="OMA" id="HGECLHA"/>
<dbReference type="SUPFAM" id="SSF82895">
    <property type="entry name" value="TSP-1 type 1 repeat"/>
    <property type="match status" value="1"/>
</dbReference>
<dbReference type="InterPro" id="IPR036383">
    <property type="entry name" value="TSP1_rpt_sf"/>
</dbReference>
<evidence type="ECO:0000259" key="12">
    <source>
        <dbReference type="Pfam" id="PF15913"/>
    </source>
</evidence>
<dbReference type="InterPro" id="IPR009030">
    <property type="entry name" value="Growth_fac_rcpt_cys_sf"/>
</dbReference>
<dbReference type="InterPro" id="IPR006212">
    <property type="entry name" value="Furin_repeat"/>
</dbReference>
<reference evidence="13" key="1">
    <citation type="submission" date="2025-08" db="UniProtKB">
        <authorList>
            <consortium name="Ensembl"/>
        </authorList>
    </citation>
    <scope>IDENTIFICATION</scope>
</reference>
<name>A0A8C4WYB2_EPTBU</name>
<evidence type="ECO:0000256" key="9">
    <source>
        <dbReference type="ARBA" id="ARBA00023180"/>
    </source>
</evidence>
<evidence type="ECO:0000256" key="8">
    <source>
        <dbReference type="ARBA" id="ARBA00023157"/>
    </source>
</evidence>
<evidence type="ECO:0000256" key="6">
    <source>
        <dbReference type="ARBA" id="ARBA00022687"/>
    </source>
</evidence>
<dbReference type="Ensembl" id="ENSEBUT00000020345.1">
    <property type="protein sequence ID" value="ENSEBUP00000019769.1"/>
    <property type="gene ID" value="ENSEBUG00000012283.1"/>
</dbReference>
<dbReference type="GO" id="GO:0008201">
    <property type="term" value="F:heparin binding"/>
    <property type="evidence" value="ECO:0007669"/>
    <property type="project" value="UniProtKB-KW"/>
</dbReference>
<keyword evidence="6" id="KW-0879">Wnt signaling pathway</keyword>
<evidence type="ECO:0000256" key="5">
    <source>
        <dbReference type="ARBA" id="ARBA00022674"/>
    </source>
</evidence>
<evidence type="ECO:0000256" key="2">
    <source>
        <dbReference type="ARBA" id="ARBA00007308"/>
    </source>
</evidence>
<dbReference type="Gene3D" id="2.10.220.10">
    <property type="entry name" value="Hormone Receptor, Insulin-like Growth Factor Receptor 1, Chain A, domain 2"/>
    <property type="match status" value="1"/>
</dbReference>
<comment type="similarity">
    <text evidence="2">Belongs to the R-spondin family.</text>
</comment>
<evidence type="ECO:0000256" key="11">
    <source>
        <dbReference type="SAM" id="SignalP"/>
    </source>
</evidence>
<feature type="region of interest" description="Disordered" evidence="10">
    <location>
        <begin position="186"/>
        <end position="250"/>
    </location>
</feature>
<dbReference type="GeneTree" id="ENSGT00940000157815"/>
<proteinExistence type="inferred from homology"/>
<dbReference type="Proteomes" id="UP000694388">
    <property type="component" value="Unplaced"/>
</dbReference>
<dbReference type="GO" id="GO:0005576">
    <property type="term" value="C:extracellular region"/>
    <property type="evidence" value="ECO:0007669"/>
    <property type="project" value="UniProtKB-SubCell"/>
</dbReference>
<evidence type="ECO:0000256" key="7">
    <source>
        <dbReference type="ARBA" id="ARBA00022729"/>
    </source>
</evidence>
<dbReference type="InterPro" id="IPR051514">
    <property type="entry name" value="R-spondin"/>
</dbReference>
<keyword evidence="7 11" id="KW-0732">Signal</keyword>
<comment type="subcellular location">
    <subcellularLocation>
        <location evidence="1">Secreted</location>
    </subcellularLocation>
</comment>
<evidence type="ECO:0000313" key="13">
    <source>
        <dbReference type="Ensembl" id="ENSEBUP00000019769.1"/>
    </source>
</evidence>
<dbReference type="PROSITE" id="PS50092">
    <property type="entry name" value="TSP1"/>
    <property type="match status" value="1"/>
</dbReference>
<dbReference type="PANTHER" id="PTHR46987">
    <property type="entry name" value="NEUROHYPOPHYSIAL HORMONES, N-TERMINAL DOMAIN CONTAINING PROTEIN"/>
    <property type="match status" value="1"/>
</dbReference>
<dbReference type="Gene3D" id="2.20.100.10">
    <property type="entry name" value="Thrombospondin type-1 (TSP1) repeat"/>
    <property type="match status" value="1"/>
</dbReference>
<keyword evidence="14" id="KW-1185">Reference proteome</keyword>
<keyword evidence="4" id="KW-0716">Sensory transduction</keyword>
<protein>
    <submittedName>
        <fullName evidence="13">R-spondin 3</fullName>
    </submittedName>
</protein>
<feature type="compositionally biased region" description="Polar residues" evidence="10">
    <location>
        <begin position="188"/>
        <end position="200"/>
    </location>
</feature>
<feature type="compositionally biased region" description="Basic residues" evidence="10">
    <location>
        <begin position="203"/>
        <end position="250"/>
    </location>
</feature>
<dbReference type="InterPro" id="IPR000884">
    <property type="entry name" value="TSP1_rpt"/>
</dbReference>
<evidence type="ECO:0000256" key="10">
    <source>
        <dbReference type="SAM" id="MobiDB-lite"/>
    </source>
</evidence>
<feature type="signal peptide" evidence="11">
    <location>
        <begin position="1"/>
        <end position="23"/>
    </location>
</feature>